<dbReference type="EMBL" id="FUXX01000010">
    <property type="protein sequence ID" value="SKA60348.1"/>
    <property type="molecule type" value="Genomic_DNA"/>
</dbReference>
<dbReference type="AlphaFoldDB" id="A0A1T4V5U0"/>
<evidence type="ECO:0000259" key="1">
    <source>
        <dbReference type="Pfam" id="PF00148"/>
    </source>
</evidence>
<dbReference type="PANTHER" id="PTHR33712">
    <property type="entry name" value="LIGHT-INDEPENDENT PROTOCHLOROPHYLLIDE REDUCTASE SUBUNIT B"/>
    <property type="match status" value="1"/>
</dbReference>
<protein>
    <submittedName>
        <fullName evidence="2">Nitrogenase molybdenum-iron protein beta chain</fullName>
    </submittedName>
</protein>
<feature type="domain" description="Nitrogenase/oxidoreductase component 1" evidence="1">
    <location>
        <begin position="22"/>
        <end position="445"/>
    </location>
</feature>
<dbReference type="InterPro" id="IPR050152">
    <property type="entry name" value="ChlB/BchB/BchZ"/>
</dbReference>
<name>A0A1T4V5U0_9GAMM</name>
<proteinExistence type="predicted"/>
<dbReference type="Pfam" id="PF00148">
    <property type="entry name" value="Oxidored_nitro"/>
    <property type="match status" value="1"/>
</dbReference>
<evidence type="ECO:0000313" key="3">
    <source>
        <dbReference type="Proteomes" id="UP000242432"/>
    </source>
</evidence>
<gene>
    <name evidence="2" type="ORF">SAMN02745213_00876</name>
</gene>
<evidence type="ECO:0000313" key="2">
    <source>
        <dbReference type="EMBL" id="SKA60348.1"/>
    </source>
</evidence>
<organism evidence="2 3">
    <name type="scientific">Succinivibrio dextrinosolvens DSM 3072</name>
    <dbReference type="NCBI Taxonomy" id="1123324"/>
    <lineage>
        <taxon>Bacteria</taxon>
        <taxon>Pseudomonadati</taxon>
        <taxon>Pseudomonadota</taxon>
        <taxon>Gammaproteobacteria</taxon>
        <taxon>Aeromonadales</taxon>
        <taxon>Succinivibrionaceae</taxon>
        <taxon>Succinivibrio</taxon>
    </lineage>
</organism>
<dbReference type="InterPro" id="IPR000510">
    <property type="entry name" value="Nase/OxRdtase_comp1"/>
</dbReference>
<reference evidence="3" key="1">
    <citation type="submission" date="2017-02" db="EMBL/GenBank/DDBJ databases">
        <authorList>
            <person name="Varghese N."/>
            <person name="Submissions S."/>
        </authorList>
    </citation>
    <scope>NUCLEOTIDE SEQUENCE [LARGE SCALE GENOMIC DNA]</scope>
    <source>
        <strain evidence="3">DSM 3072</strain>
    </source>
</reference>
<dbReference type="RefSeq" id="WP_078928403.1">
    <property type="nucleotide sequence ID" value="NZ_FUXX01000010.1"/>
</dbReference>
<dbReference type="PANTHER" id="PTHR33712:SF7">
    <property type="entry name" value="LIGHT-INDEPENDENT PROTOCHLOROPHYLLIDE REDUCTASE SUBUNIT B"/>
    <property type="match status" value="1"/>
</dbReference>
<dbReference type="Gene3D" id="3.40.50.1980">
    <property type="entry name" value="Nitrogenase molybdenum iron protein domain"/>
    <property type="match status" value="3"/>
</dbReference>
<keyword evidence="3" id="KW-1185">Reference proteome</keyword>
<accession>A0A1T4V5U0</accession>
<dbReference type="GO" id="GO:0016491">
    <property type="term" value="F:oxidoreductase activity"/>
    <property type="evidence" value="ECO:0007669"/>
    <property type="project" value="InterPro"/>
</dbReference>
<sequence length="452" mass="50108">MNTAKKKKKNTSITHPHYACSLGAAYTVSAIKNAVPIINCGPGCVDQQYFTMSFCNGFQGSVGIGGGDIPGTNSGEKEIVFGGAAKLDKAISGAVKIMNGDLYVVLTGCSPALVGDDVQSVVSRYQKQGIPIVNAEIPGFKGNNIYGHEVVVNSIIEQFVEKNYVKGEKQKNLVNLFFEIPYFNTFWRGDYEEIVRILQNSGFEVNILFGPESQGGKDWLNIPNAAFNLVISPWVGLSTAKLLEEKFDQPYLHIPVIPIGEEETTRFVRKVVEFSGIANTQSERFIKKEADKYYYYLDHFADFFAEYWFGFPSQFAVVSDSAYNLAFTRFLSDQMGLIPVKQIITDNTPEAHKDNIKDIYHNITEGVDVDVQFIEDGYIAEQQIKDTDFGSGTPLIIGSSWERDVAKEKGAVLLEVGTITTEEVVINRSYVGYKGALSLIEQIYSSAVRENP</sequence>
<dbReference type="Proteomes" id="UP000242432">
    <property type="component" value="Unassembled WGS sequence"/>
</dbReference>
<dbReference type="SUPFAM" id="SSF53807">
    <property type="entry name" value="Helical backbone' metal receptor"/>
    <property type="match status" value="1"/>
</dbReference>